<dbReference type="PANTHER" id="PTHR11439">
    <property type="entry name" value="GAG-POL-RELATED RETROTRANSPOSON"/>
    <property type="match status" value="1"/>
</dbReference>
<dbReference type="EMBL" id="JACGWL010000010">
    <property type="protein sequence ID" value="KAK4393955.1"/>
    <property type="molecule type" value="Genomic_DNA"/>
</dbReference>
<dbReference type="CDD" id="cd09272">
    <property type="entry name" value="RNase_HI_RT_Ty1"/>
    <property type="match status" value="1"/>
</dbReference>
<feature type="region of interest" description="Disordered" evidence="1">
    <location>
        <begin position="132"/>
        <end position="173"/>
    </location>
</feature>
<dbReference type="PANTHER" id="PTHR11439:SF491">
    <property type="entry name" value="INTEGRASE CATALYTIC DOMAIN-CONTAINING PROTEIN"/>
    <property type="match status" value="1"/>
</dbReference>
<dbReference type="AlphaFoldDB" id="A0AAE1WIB3"/>
<sequence length="366" mass="42161">MIRTVMKGKKKSAAITVAEEDFIKKCKKPRKNEPKDTANVAEESSDEVYMLCDVNSAKSSLTKSFWGEALITAAYLINRSPSVLLLGYRLWLRNQTGFKVVISKDVTFNESKMPCLNNSSRKELDFQSTFNKVEGSKEDNQQREEDSKENQLESENVDIRNKTQNDISENMPSTYNYQLARDKDRREPRIPSRFKDFHLALNTECNEPFSYEEALESPDAKYWKNAMNDEINSLLKNKTWILVPKPEHISIVDCLSHWEALKWLLRDSRRSTTSYIFTLCGACISWKSQLQNIVALSTTEAEYIATTEAFKEAIWLKGTTFFGPRRIGNDEVHFRPLGFGLRWNMLNNGPNPLRPNPISLDGRWST</sequence>
<keyword evidence="3" id="KW-1185">Reference proteome</keyword>
<reference evidence="2" key="1">
    <citation type="submission" date="2020-06" db="EMBL/GenBank/DDBJ databases">
        <authorList>
            <person name="Li T."/>
            <person name="Hu X."/>
            <person name="Zhang T."/>
            <person name="Song X."/>
            <person name="Zhang H."/>
            <person name="Dai N."/>
            <person name="Sheng W."/>
            <person name="Hou X."/>
            <person name="Wei L."/>
        </authorList>
    </citation>
    <scope>NUCLEOTIDE SEQUENCE</scope>
    <source>
        <strain evidence="2">K16</strain>
        <tissue evidence="2">Leaf</tissue>
    </source>
</reference>
<reference evidence="2" key="2">
    <citation type="journal article" date="2024" name="Plant">
        <title>Genomic evolution and insights into agronomic trait innovations of Sesamum species.</title>
        <authorList>
            <person name="Miao H."/>
            <person name="Wang L."/>
            <person name="Qu L."/>
            <person name="Liu H."/>
            <person name="Sun Y."/>
            <person name="Le M."/>
            <person name="Wang Q."/>
            <person name="Wei S."/>
            <person name="Zheng Y."/>
            <person name="Lin W."/>
            <person name="Duan Y."/>
            <person name="Cao H."/>
            <person name="Xiong S."/>
            <person name="Wang X."/>
            <person name="Wei L."/>
            <person name="Li C."/>
            <person name="Ma Q."/>
            <person name="Ju M."/>
            <person name="Zhao R."/>
            <person name="Li G."/>
            <person name="Mu C."/>
            <person name="Tian Q."/>
            <person name="Mei H."/>
            <person name="Zhang T."/>
            <person name="Gao T."/>
            <person name="Zhang H."/>
        </authorList>
    </citation>
    <scope>NUCLEOTIDE SEQUENCE</scope>
    <source>
        <strain evidence="2">K16</strain>
    </source>
</reference>
<evidence type="ECO:0000313" key="3">
    <source>
        <dbReference type="Proteomes" id="UP001289374"/>
    </source>
</evidence>
<accession>A0AAE1WIB3</accession>
<dbReference type="Proteomes" id="UP001289374">
    <property type="component" value="Unassembled WGS sequence"/>
</dbReference>
<evidence type="ECO:0000313" key="2">
    <source>
        <dbReference type="EMBL" id="KAK4393955.1"/>
    </source>
</evidence>
<comment type="caution">
    <text evidence="2">The sequence shown here is derived from an EMBL/GenBank/DDBJ whole genome shotgun (WGS) entry which is preliminary data.</text>
</comment>
<feature type="compositionally biased region" description="Polar residues" evidence="1">
    <location>
        <begin position="164"/>
        <end position="173"/>
    </location>
</feature>
<feature type="compositionally biased region" description="Basic and acidic residues" evidence="1">
    <location>
        <begin position="134"/>
        <end position="163"/>
    </location>
</feature>
<name>A0AAE1WIB3_9LAMI</name>
<gene>
    <name evidence="2" type="ORF">Sango_1866300</name>
</gene>
<protein>
    <submittedName>
        <fullName evidence="2">Retrovirus-related Pol polyprotein from transposon TNT 1-94</fullName>
    </submittedName>
</protein>
<proteinExistence type="predicted"/>
<organism evidence="2 3">
    <name type="scientific">Sesamum angolense</name>
    <dbReference type="NCBI Taxonomy" id="2727404"/>
    <lineage>
        <taxon>Eukaryota</taxon>
        <taxon>Viridiplantae</taxon>
        <taxon>Streptophyta</taxon>
        <taxon>Embryophyta</taxon>
        <taxon>Tracheophyta</taxon>
        <taxon>Spermatophyta</taxon>
        <taxon>Magnoliopsida</taxon>
        <taxon>eudicotyledons</taxon>
        <taxon>Gunneridae</taxon>
        <taxon>Pentapetalae</taxon>
        <taxon>asterids</taxon>
        <taxon>lamiids</taxon>
        <taxon>Lamiales</taxon>
        <taxon>Pedaliaceae</taxon>
        <taxon>Sesamum</taxon>
    </lineage>
</organism>
<evidence type="ECO:0000256" key="1">
    <source>
        <dbReference type="SAM" id="MobiDB-lite"/>
    </source>
</evidence>